<dbReference type="AlphaFoldDB" id="A0A8H7ASJ1"/>
<comment type="caution">
    <text evidence="1">The sequence shown here is derived from an EMBL/GenBank/DDBJ whole genome shotgun (WGS) entry which is preliminary data.</text>
</comment>
<evidence type="ECO:0000313" key="2">
    <source>
        <dbReference type="Proteomes" id="UP000606974"/>
    </source>
</evidence>
<evidence type="ECO:0000313" key="1">
    <source>
        <dbReference type="EMBL" id="KAF7513569.1"/>
    </source>
</evidence>
<protein>
    <submittedName>
        <fullName evidence="1">Uncharacterized protein</fullName>
    </submittedName>
</protein>
<reference evidence="1" key="1">
    <citation type="submission" date="2020-02" db="EMBL/GenBank/DDBJ databases">
        <authorList>
            <person name="Palmer J.M."/>
        </authorList>
    </citation>
    <scope>NUCLEOTIDE SEQUENCE</scope>
    <source>
        <strain evidence="1">EPUS1.4</strain>
        <tissue evidence="1">Thallus</tissue>
    </source>
</reference>
<dbReference type="Proteomes" id="UP000606974">
    <property type="component" value="Unassembled WGS sequence"/>
</dbReference>
<sequence>MLKTIPKARSSTTNTLPCQLLFNLHTKFHSEHISSFRLGYEATNATMVESVAGGGAEREKKVHEELTEIRARQVSKGHMADNSASLYASFASDASELFEAFHGRQPHMGLNCASRLSSGLQTHTTPALIMPEFNDVEARIKRIRILQRCQRASPSPFWVLPRP</sequence>
<name>A0A8H7ASJ1_9EURO</name>
<proteinExistence type="predicted"/>
<dbReference type="EMBL" id="JAACFV010000005">
    <property type="protein sequence ID" value="KAF7513569.1"/>
    <property type="molecule type" value="Genomic_DNA"/>
</dbReference>
<organism evidence="1 2">
    <name type="scientific">Endocarpon pusillum</name>
    <dbReference type="NCBI Taxonomy" id="364733"/>
    <lineage>
        <taxon>Eukaryota</taxon>
        <taxon>Fungi</taxon>
        <taxon>Dikarya</taxon>
        <taxon>Ascomycota</taxon>
        <taxon>Pezizomycotina</taxon>
        <taxon>Eurotiomycetes</taxon>
        <taxon>Chaetothyriomycetidae</taxon>
        <taxon>Verrucariales</taxon>
        <taxon>Verrucariaceae</taxon>
        <taxon>Endocarpon</taxon>
    </lineage>
</organism>
<accession>A0A8H7ASJ1</accession>
<gene>
    <name evidence="1" type="ORF">GJ744_008863</name>
</gene>
<keyword evidence="2" id="KW-1185">Reference proteome</keyword>